<dbReference type="RefSeq" id="WP_273601077.1">
    <property type="nucleotide sequence ID" value="NZ_JAQQXT010000009.1"/>
</dbReference>
<accession>A0ABT5KH92</accession>
<keyword evidence="2" id="KW-1185">Reference proteome</keyword>
<organism evidence="1 2">
    <name type="scientific">Roseateles albus</name>
    <dbReference type="NCBI Taxonomy" id="2987525"/>
    <lineage>
        <taxon>Bacteria</taxon>
        <taxon>Pseudomonadati</taxon>
        <taxon>Pseudomonadota</taxon>
        <taxon>Betaproteobacteria</taxon>
        <taxon>Burkholderiales</taxon>
        <taxon>Sphaerotilaceae</taxon>
        <taxon>Roseateles</taxon>
    </lineage>
</organism>
<dbReference type="Proteomes" id="UP001221189">
    <property type="component" value="Unassembled WGS sequence"/>
</dbReference>
<dbReference type="Pfam" id="PF05035">
    <property type="entry name" value="DGOK"/>
    <property type="match status" value="1"/>
</dbReference>
<name>A0ABT5KH92_9BURK</name>
<protein>
    <submittedName>
        <fullName evidence="1">2-dehydro-3-deoxygalactonokinase</fullName>
    </submittedName>
</protein>
<gene>
    <name evidence="1" type="ORF">PRZ03_15090</name>
</gene>
<dbReference type="InterPro" id="IPR042257">
    <property type="entry name" value="DGOK_C"/>
</dbReference>
<dbReference type="Gene3D" id="3.30.420.300">
    <property type="entry name" value="2-keto-3-deoxy-galactonokinase, substrate binding domain"/>
    <property type="match status" value="1"/>
</dbReference>
<proteinExistence type="predicted"/>
<dbReference type="Gene3D" id="3.30.420.310">
    <property type="entry name" value="2-keto-3-deoxy-galactonokinase, C-terminal domain"/>
    <property type="match status" value="1"/>
</dbReference>
<sequence length="327" mass="34542">MVISSSGQHAALLALDWGSSGLRAFLIDAQGQTLASRSSAMGASVMDGKPQAYAQALEQIAGDWLQAQPQLPLPLLACGMVGAKHGWREAPYVDCPASEADLAASSVEVAFGVGQHLRILPGLRYQPQGMPPDVMRGEETQLFGALALHPGLAEAACVVMPGTHSKWAELRDAKVRGFATQMTGELFALLRQHSVLGRLMPEPEAATDSSAFLAGVRAARDAGHLGLGHQLFAVRSLGLTEQLPASGLADYMSGLLIGHELRAGLAWRTAHGLGLAPLLLIGEPELCARYEQGLNVFDGVVALRLDNTAPTGLWRLAQSAGWLQLSH</sequence>
<dbReference type="EMBL" id="JAQQXT010000009">
    <property type="protein sequence ID" value="MDC8772909.1"/>
    <property type="molecule type" value="Genomic_DNA"/>
</dbReference>
<evidence type="ECO:0000313" key="2">
    <source>
        <dbReference type="Proteomes" id="UP001221189"/>
    </source>
</evidence>
<dbReference type="CDD" id="cd24012">
    <property type="entry name" value="ASKHA_NBD_KDGal-kinase"/>
    <property type="match status" value="1"/>
</dbReference>
<reference evidence="1 2" key="1">
    <citation type="submission" date="2022-10" db="EMBL/GenBank/DDBJ databases">
        <title>Paucibacter sp. hw1 Genome sequencing.</title>
        <authorList>
            <person name="Park S."/>
        </authorList>
    </citation>
    <scope>NUCLEOTIDE SEQUENCE [LARGE SCALE GENOMIC DNA]</scope>
    <source>
        <strain evidence="2">hw1</strain>
    </source>
</reference>
<evidence type="ECO:0000313" key="1">
    <source>
        <dbReference type="EMBL" id="MDC8772909.1"/>
    </source>
</evidence>
<dbReference type="InterPro" id="IPR042258">
    <property type="entry name" value="DGOK_N"/>
</dbReference>
<dbReference type="InterPro" id="IPR007729">
    <property type="entry name" value="DGOK"/>
</dbReference>
<comment type="caution">
    <text evidence="1">The sequence shown here is derived from an EMBL/GenBank/DDBJ whole genome shotgun (WGS) entry which is preliminary data.</text>
</comment>